<accession>A0A223KKI2</accession>
<keyword evidence="2" id="KW-0134">Cell wall</keyword>
<proteinExistence type="predicted"/>
<dbReference type="KEGG" id="bcoh:BC6307_01255"/>
<comment type="subcellular location">
    <subcellularLocation>
        <location evidence="1">Secreted</location>
        <location evidence="1">Cell wall</location>
        <topology evidence="1">Peptidoglycan-anchor</topology>
    </subcellularLocation>
</comment>
<feature type="transmembrane region" description="Helical" evidence="6">
    <location>
        <begin position="241"/>
        <end position="260"/>
    </location>
</feature>
<dbReference type="STRING" id="1314751.GCA_001591425_04866"/>
<dbReference type="EMBL" id="CP018866">
    <property type="protein sequence ID" value="AST90005.1"/>
    <property type="molecule type" value="Genomic_DNA"/>
</dbReference>
<evidence type="ECO:0000256" key="3">
    <source>
        <dbReference type="ARBA" id="ARBA00022525"/>
    </source>
</evidence>
<evidence type="ECO:0000313" key="9">
    <source>
        <dbReference type="EMBL" id="AST90005.1"/>
    </source>
</evidence>
<reference evidence="9 10" key="1">
    <citation type="submission" date="2016-12" db="EMBL/GenBank/DDBJ databases">
        <title>The whole genome sequencing and assembly of Bacillus cohnii DSM 6307T strain.</title>
        <authorList>
            <person name="Lee Y.-J."/>
            <person name="Yi H."/>
            <person name="Bahn Y.-S."/>
            <person name="Kim J.F."/>
            <person name="Lee D.-W."/>
        </authorList>
    </citation>
    <scope>NUCLEOTIDE SEQUENCE [LARGE SCALE GENOMIC DNA]</scope>
    <source>
        <strain evidence="9 10">DSM 6307</strain>
    </source>
</reference>
<feature type="domain" description="Gram-positive cocci surface proteins LPxTG" evidence="8">
    <location>
        <begin position="226"/>
        <end position="266"/>
    </location>
</feature>
<keyword evidence="6" id="KW-1133">Transmembrane helix</keyword>
<protein>
    <recommendedName>
        <fullName evidence="8">Gram-positive cocci surface proteins LPxTG domain-containing protein</fullName>
    </recommendedName>
</protein>
<evidence type="ECO:0000256" key="5">
    <source>
        <dbReference type="ARBA" id="ARBA00023088"/>
    </source>
</evidence>
<evidence type="ECO:0000256" key="7">
    <source>
        <dbReference type="SAM" id="SignalP"/>
    </source>
</evidence>
<evidence type="ECO:0000256" key="1">
    <source>
        <dbReference type="ARBA" id="ARBA00004168"/>
    </source>
</evidence>
<dbReference type="InterPro" id="IPR025510">
    <property type="entry name" value="DUF4397"/>
</dbReference>
<feature type="signal peptide" evidence="7">
    <location>
        <begin position="1"/>
        <end position="26"/>
    </location>
</feature>
<dbReference type="Pfam" id="PF14344">
    <property type="entry name" value="DUF4397"/>
    <property type="match status" value="1"/>
</dbReference>
<dbReference type="RefSeq" id="WP_066421638.1">
    <property type="nucleotide sequence ID" value="NZ_CP018866.1"/>
</dbReference>
<keyword evidence="6" id="KW-0812">Transmembrane</keyword>
<keyword evidence="10" id="KW-1185">Reference proteome</keyword>
<gene>
    <name evidence="9" type="ORF">BC6307_01255</name>
</gene>
<evidence type="ECO:0000256" key="6">
    <source>
        <dbReference type="SAM" id="Phobius"/>
    </source>
</evidence>
<evidence type="ECO:0000313" key="10">
    <source>
        <dbReference type="Proteomes" id="UP000215224"/>
    </source>
</evidence>
<organism evidence="9 10">
    <name type="scientific">Sutcliffiella cohnii</name>
    <dbReference type="NCBI Taxonomy" id="33932"/>
    <lineage>
        <taxon>Bacteria</taxon>
        <taxon>Bacillati</taxon>
        <taxon>Bacillota</taxon>
        <taxon>Bacilli</taxon>
        <taxon>Bacillales</taxon>
        <taxon>Bacillaceae</taxon>
        <taxon>Sutcliffiella</taxon>
    </lineage>
</organism>
<evidence type="ECO:0000256" key="4">
    <source>
        <dbReference type="ARBA" id="ARBA00022729"/>
    </source>
</evidence>
<dbReference type="InterPro" id="IPR019931">
    <property type="entry name" value="LPXTG_anchor"/>
</dbReference>
<dbReference type="Proteomes" id="UP000215224">
    <property type="component" value="Chromosome"/>
</dbReference>
<name>A0A223KKI2_9BACI</name>
<dbReference type="PROSITE" id="PS50847">
    <property type="entry name" value="GRAM_POS_ANCHORING"/>
    <property type="match status" value="1"/>
</dbReference>
<evidence type="ECO:0000259" key="8">
    <source>
        <dbReference type="PROSITE" id="PS50847"/>
    </source>
</evidence>
<keyword evidence="4 7" id="KW-0732">Signal</keyword>
<dbReference type="AlphaFoldDB" id="A0A223KKI2"/>
<sequence length="266" mass="29224">MKRKLFAFFTLVPLLLFALYIPSAHGEATDGTSMIRALHAVPDAPAVDIYLDGELIAEGIHFKDASEYINVNEGNYTVEIYETGTKGENDALADTTLSIRANEVYTLIVANRIENIDVKLVENAMDVPLGQTMVRIGHLSPDTPTADFAIMNDAILFSDVSYGDITDYEILDAGEYGIQLRGENSNVDLANVELKQNNIYTVYAFNTEDDLEPIVLVDYTMLPGSLPKTGLGGTEQPAPNVLPLLIGLGSMLIWSLFTLFRRKKNA</sequence>
<keyword evidence="3" id="KW-0964">Secreted</keyword>
<evidence type="ECO:0000256" key="2">
    <source>
        <dbReference type="ARBA" id="ARBA00022512"/>
    </source>
</evidence>
<keyword evidence="6" id="KW-0472">Membrane</keyword>
<feature type="chain" id="PRO_5038763311" description="Gram-positive cocci surface proteins LPxTG domain-containing protein" evidence="7">
    <location>
        <begin position="27"/>
        <end position="266"/>
    </location>
</feature>
<keyword evidence="5" id="KW-0572">Peptidoglycan-anchor</keyword>